<evidence type="ECO:0000256" key="2">
    <source>
        <dbReference type="ARBA" id="ARBA00023239"/>
    </source>
</evidence>
<evidence type="ECO:0000313" key="6">
    <source>
        <dbReference type="Proteomes" id="UP000298416"/>
    </source>
</evidence>
<dbReference type="Proteomes" id="UP000298416">
    <property type="component" value="Unassembled WGS sequence"/>
</dbReference>
<feature type="region of interest" description="Disordered" evidence="4">
    <location>
        <begin position="35"/>
        <end position="58"/>
    </location>
</feature>
<comment type="caution">
    <text evidence="5">The sequence shown here is derived from an EMBL/GenBank/DDBJ whole genome shotgun (WGS) entry which is preliminary data.</text>
</comment>
<feature type="compositionally biased region" description="Basic residues" evidence="4">
    <location>
        <begin position="1"/>
        <end position="16"/>
    </location>
</feature>
<dbReference type="AlphaFoldDB" id="A0A8X8YL17"/>
<evidence type="ECO:0000256" key="1">
    <source>
        <dbReference type="ARBA" id="ARBA00005254"/>
    </source>
</evidence>
<dbReference type="EMBL" id="PNBA02000002">
    <property type="protein sequence ID" value="KAG6434835.1"/>
    <property type="molecule type" value="Genomic_DNA"/>
</dbReference>
<accession>A0A8X8YL17</accession>
<proteinExistence type="inferred from homology"/>
<dbReference type="CDD" id="cd06558">
    <property type="entry name" value="crotonase-like"/>
    <property type="match status" value="1"/>
</dbReference>
<keyword evidence="6" id="KW-1185">Reference proteome</keyword>
<dbReference type="GO" id="GO:0006635">
    <property type="term" value="P:fatty acid beta-oxidation"/>
    <property type="evidence" value="ECO:0007669"/>
    <property type="project" value="TreeGrafter"/>
</dbReference>
<dbReference type="SUPFAM" id="SSF52096">
    <property type="entry name" value="ClpP/crotonase"/>
    <property type="match status" value="1"/>
</dbReference>
<dbReference type="GO" id="GO:0005739">
    <property type="term" value="C:mitochondrion"/>
    <property type="evidence" value="ECO:0007669"/>
    <property type="project" value="TreeGrafter"/>
</dbReference>
<evidence type="ECO:0000256" key="4">
    <source>
        <dbReference type="SAM" id="MobiDB-lite"/>
    </source>
</evidence>
<dbReference type="Pfam" id="PF00378">
    <property type="entry name" value="ECH_1"/>
    <property type="match status" value="2"/>
</dbReference>
<evidence type="ECO:0008006" key="7">
    <source>
        <dbReference type="Google" id="ProtNLM"/>
    </source>
</evidence>
<dbReference type="Gene3D" id="1.10.12.10">
    <property type="entry name" value="Lyase 2-enoyl-coa Hydratase, Chain A, domain 2"/>
    <property type="match status" value="1"/>
</dbReference>
<dbReference type="PANTHER" id="PTHR11941">
    <property type="entry name" value="ENOYL-COA HYDRATASE-RELATED"/>
    <property type="match status" value="1"/>
</dbReference>
<dbReference type="FunFam" id="1.10.12.10:FF:000001">
    <property type="entry name" value="Probable enoyl-CoA hydratase, mitochondrial"/>
    <property type="match status" value="1"/>
</dbReference>
<reference evidence="5" key="1">
    <citation type="submission" date="2018-01" db="EMBL/GenBank/DDBJ databases">
        <authorList>
            <person name="Mao J.F."/>
        </authorList>
    </citation>
    <scope>NUCLEOTIDE SEQUENCE</scope>
    <source>
        <strain evidence="5">Huo1</strain>
        <tissue evidence="5">Leaf</tissue>
    </source>
</reference>
<dbReference type="PROSITE" id="PS00166">
    <property type="entry name" value="ENOYL_COA_HYDRATASE"/>
    <property type="match status" value="1"/>
</dbReference>
<comment type="similarity">
    <text evidence="1 3">Belongs to the enoyl-CoA hydratase/isomerase family.</text>
</comment>
<dbReference type="InterPro" id="IPR018376">
    <property type="entry name" value="Enoyl-CoA_hyd/isom_CS"/>
</dbReference>
<dbReference type="GO" id="GO:0016836">
    <property type="term" value="F:hydro-lyase activity"/>
    <property type="evidence" value="ECO:0007669"/>
    <property type="project" value="UniProtKB-ARBA"/>
</dbReference>
<evidence type="ECO:0000313" key="5">
    <source>
        <dbReference type="EMBL" id="KAG6434835.1"/>
    </source>
</evidence>
<sequence length="462" mass="50310">MLPKKHLSGAQKRKKRKQDELFVESQRGALDKFFSVSSNVSVNEDQGQESGHEQEHDHNLAAKVEVNEDATAPGEQSLIAEVEINEEKSNEENLHTENPNGWGAGIGVEDIVQSDVVQSVVAHEFDEEVATVRVGGKAEEVEERRAVEGGERMPNSLSRLLAEDWLTATRRPKRRLPHIPSFVAGLEKMVAFAAASKSLKNPNFQSTISHLFRFQSARTLLVQSVSESVKLQKLADSDSGIWEVNLERPSSKNAIGRDMLRGLKHTLESVNRDQTAKVLMISSFVPKVFCAGADLKALCIPTIAVIEGAALGGGLEMALSCDLRICGENALLGLPETGLAIIPGAGGTQRLPRLVGKSTAKELIFTGRIIDGKDALSMGLVNYCVPAGEAHLKALEIARLINQKGPVAIRTAKRAIDGGMEVDMESGLVLEEECYEQIMHTKDRLEGLAAFAEKRKPNYIGR</sequence>
<name>A0A8X8YL17_SALSN</name>
<gene>
    <name evidence="5" type="ORF">SASPL_106479</name>
</gene>
<reference evidence="5" key="2">
    <citation type="submission" date="2020-08" db="EMBL/GenBank/DDBJ databases">
        <title>Plant Genome Project.</title>
        <authorList>
            <person name="Zhang R.-G."/>
        </authorList>
    </citation>
    <scope>NUCLEOTIDE SEQUENCE</scope>
    <source>
        <strain evidence="5">Huo1</strain>
        <tissue evidence="5">Leaf</tissue>
    </source>
</reference>
<evidence type="ECO:0000256" key="3">
    <source>
        <dbReference type="RuleBase" id="RU003707"/>
    </source>
</evidence>
<protein>
    <recommendedName>
        <fullName evidence="7">Methylglutaconyl-CoA hydratase</fullName>
    </recommendedName>
</protein>
<dbReference type="Gene3D" id="3.90.226.10">
    <property type="entry name" value="2-enoyl-CoA Hydratase, Chain A, domain 1"/>
    <property type="match status" value="2"/>
</dbReference>
<dbReference type="InterPro" id="IPR014748">
    <property type="entry name" value="Enoyl-CoA_hydra_C"/>
</dbReference>
<dbReference type="InterPro" id="IPR001753">
    <property type="entry name" value="Enoyl-CoA_hydra/iso"/>
</dbReference>
<keyword evidence="2" id="KW-0456">Lyase</keyword>
<dbReference type="InterPro" id="IPR029045">
    <property type="entry name" value="ClpP/crotonase-like_dom_sf"/>
</dbReference>
<dbReference type="PANTHER" id="PTHR11941:SF171">
    <property type="entry name" value="SD19268P"/>
    <property type="match status" value="1"/>
</dbReference>
<organism evidence="5">
    <name type="scientific">Salvia splendens</name>
    <name type="common">Scarlet sage</name>
    <dbReference type="NCBI Taxonomy" id="180675"/>
    <lineage>
        <taxon>Eukaryota</taxon>
        <taxon>Viridiplantae</taxon>
        <taxon>Streptophyta</taxon>
        <taxon>Embryophyta</taxon>
        <taxon>Tracheophyta</taxon>
        <taxon>Spermatophyta</taxon>
        <taxon>Magnoliopsida</taxon>
        <taxon>eudicotyledons</taxon>
        <taxon>Gunneridae</taxon>
        <taxon>Pentapetalae</taxon>
        <taxon>asterids</taxon>
        <taxon>lamiids</taxon>
        <taxon>Lamiales</taxon>
        <taxon>Lamiaceae</taxon>
        <taxon>Nepetoideae</taxon>
        <taxon>Mentheae</taxon>
        <taxon>Salviinae</taxon>
        <taxon>Salvia</taxon>
        <taxon>Salvia subgen. Calosphace</taxon>
        <taxon>core Calosphace</taxon>
    </lineage>
</organism>
<feature type="region of interest" description="Disordered" evidence="4">
    <location>
        <begin position="1"/>
        <end position="23"/>
    </location>
</feature>